<sequence>MSQPNIPLLKLQTISKQFFGSAVLENINFDLYPGEVHAIFGQNGAGKSTLIQIVTGDIQPSSGKIILNKEELKIHSVHKARELGISAVFQEFSLVPQLTVEENLFLGSNTSKGFFLDKKKLHKIACQTLEQLEFSIKAEEKIINLSHAEKRMVEIAKAFHTKPSIMLLDEPTASLAENETNQLFSMIEILKKEGIGIIYITHRMNEIYKIADRITILQDGHVVNTDLVTNINEQKLVELATGQKITSFFPEIKKQRGKKLLDIKNLNISNSFIQDVSMNVKSGEVVGLAGLAGSGKSAIGRACFGINKITTGTISYLDDVIYDSSKQINDLTPRSMIDRGMLYLPSDRRAEGLVMEQNIRENISLPSLGLPKFSSGFIVNRKIEKDIVEKIGE</sequence>
<dbReference type="CDD" id="cd03216">
    <property type="entry name" value="ABC_Carb_Monos_I"/>
    <property type="match status" value="1"/>
</dbReference>
<proteinExistence type="predicted"/>
<evidence type="ECO:0000256" key="2">
    <source>
        <dbReference type="ARBA" id="ARBA00022737"/>
    </source>
</evidence>
<protein>
    <recommendedName>
        <fullName evidence="5">ABC transporter domain-containing protein</fullName>
    </recommendedName>
</protein>
<dbReference type="EMBL" id="UINC01015382">
    <property type="protein sequence ID" value="SVA64814.1"/>
    <property type="molecule type" value="Genomic_DNA"/>
</dbReference>
<dbReference type="Gene3D" id="3.40.50.300">
    <property type="entry name" value="P-loop containing nucleotide triphosphate hydrolases"/>
    <property type="match status" value="2"/>
</dbReference>
<dbReference type="SMART" id="SM00382">
    <property type="entry name" value="AAA"/>
    <property type="match status" value="1"/>
</dbReference>
<evidence type="ECO:0000256" key="3">
    <source>
        <dbReference type="ARBA" id="ARBA00022741"/>
    </source>
</evidence>
<dbReference type="GO" id="GO:0005524">
    <property type="term" value="F:ATP binding"/>
    <property type="evidence" value="ECO:0007669"/>
    <property type="project" value="UniProtKB-KW"/>
</dbReference>
<dbReference type="GO" id="GO:0016887">
    <property type="term" value="F:ATP hydrolysis activity"/>
    <property type="evidence" value="ECO:0007669"/>
    <property type="project" value="InterPro"/>
</dbReference>
<dbReference type="PROSITE" id="PS50893">
    <property type="entry name" value="ABC_TRANSPORTER_2"/>
    <property type="match status" value="1"/>
</dbReference>
<dbReference type="SUPFAM" id="SSF52540">
    <property type="entry name" value="P-loop containing nucleoside triphosphate hydrolases"/>
    <property type="match status" value="2"/>
</dbReference>
<dbReference type="InterPro" id="IPR003439">
    <property type="entry name" value="ABC_transporter-like_ATP-bd"/>
</dbReference>
<name>A0A381XJ66_9ZZZZ</name>
<evidence type="ECO:0000256" key="4">
    <source>
        <dbReference type="ARBA" id="ARBA00022840"/>
    </source>
</evidence>
<dbReference type="PANTHER" id="PTHR43790">
    <property type="entry name" value="CARBOHYDRATE TRANSPORT ATP-BINDING PROTEIN MG119-RELATED"/>
    <property type="match status" value="1"/>
</dbReference>
<dbReference type="PANTHER" id="PTHR43790:SF9">
    <property type="entry name" value="GALACTOFURANOSE TRANSPORTER ATP-BINDING PROTEIN YTFR"/>
    <property type="match status" value="1"/>
</dbReference>
<accession>A0A381XJ66</accession>
<dbReference type="InterPro" id="IPR050107">
    <property type="entry name" value="ABC_carbohydrate_import_ATPase"/>
</dbReference>
<feature type="non-terminal residue" evidence="6">
    <location>
        <position position="393"/>
    </location>
</feature>
<evidence type="ECO:0000259" key="5">
    <source>
        <dbReference type="PROSITE" id="PS50893"/>
    </source>
</evidence>
<reference evidence="6" key="1">
    <citation type="submission" date="2018-05" db="EMBL/GenBank/DDBJ databases">
        <authorList>
            <person name="Lanie J.A."/>
            <person name="Ng W.-L."/>
            <person name="Kazmierczak K.M."/>
            <person name="Andrzejewski T.M."/>
            <person name="Davidsen T.M."/>
            <person name="Wayne K.J."/>
            <person name="Tettelin H."/>
            <person name="Glass J.I."/>
            <person name="Rusch D."/>
            <person name="Podicherti R."/>
            <person name="Tsui H.-C.T."/>
            <person name="Winkler M.E."/>
        </authorList>
    </citation>
    <scope>NUCLEOTIDE SEQUENCE</scope>
</reference>
<feature type="domain" description="ABC transporter" evidence="5">
    <location>
        <begin position="9"/>
        <end position="244"/>
    </location>
</feature>
<dbReference type="AlphaFoldDB" id="A0A381XJ66"/>
<dbReference type="InterPro" id="IPR003593">
    <property type="entry name" value="AAA+_ATPase"/>
</dbReference>
<organism evidence="6">
    <name type="scientific">marine metagenome</name>
    <dbReference type="NCBI Taxonomy" id="408172"/>
    <lineage>
        <taxon>unclassified sequences</taxon>
        <taxon>metagenomes</taxon>
        <taxon>ecological metagenomes</taxon>
    </lineage>
</organism>
<keyword evidence="2" id="KW-0677">Repeat</keyword>
<dbReference type="Pfam" id="PF00005">
    <property type="entry name" value="ABC_tran"/>
    <property type="match status" value="2"/>
</dbReference>
<keyword evidence="3" id="KW-0547">Nucleotide-binding</keyword>
<keyword evidence="1" id="KW-0813">Transport</keyword>
<evidence type="ECO:0000256" key="1">
    <source>
        <dbReference type="ARBA" id="ARBA00022448"/>
    </source>
</evidence>
<evidence type="ECO:0000313" key="6">
    <source>
        <dbReference type="EMBL" id="SVA64814.1"/>
    </source>
</evidence>
<gene>
    <name evidence="6" type="ORF">METZ01_LOCUS117668</name>
</gene>
<dbReference type="InterPro" id="IPR027417">
    <property type="entry name" value="P-loop_NTPase"/>
</dbReference>
<keyword evidence="4" id="KW-0067">ATP-binding</keyword>